<keyword evidence="16" id="KW-1185">Reference proteome</keyword>
<dbReference type="Pfam" id="PF00580">
    <property type="entry name" value="UvrD-helicase"/>
    <property type="match status" value="1"/>
</dbReference>
<evidence type="ECO:0000313" key="15">
    <source>
        <dbReference type="EMBL" id="MDE8653878.1"/>
    </source>
</evidence>
<evidence type="ECO:0000259" key="14">
    <source>
        <dbReference type="PROSITE" id="PS51217"/>
    </source>
</evidence>
<evidence type="ECO:0000313" key="16">
    <source>
        <dbReference type="Proteomes" id="UP001216253"/>
    </source>
</evidence>
<comment type="caution">
    <text evidence="15">The sequence shown here is derived from an EMBL/GenBank/DDBJ whole genome shotgun (WGS) entry which is preliminary data.</text>
</comment>
<dbReference type="SUPFAM" id="SSF52540">
    <property type="entry name" value="P-loop containing nucleoside triphosphate hydrolases"/>
    <property type="match status" value="1"/>
</dbReference>
<evidence type="ECO:0000256" key="6">
    <source>
        <dbReference type="ARBA" id="ARBA00023125"/>
    </source>
</evidence>
<feature type="binding site" evidence="12">
    <location>
        <begin position="211"/>
        <end position="218"/>
    </location>
    <ligand>
        <name>ATP</name>
        <dbReference type="ChEBI" id="CHEBI:30616"/>
    </ligand>
</feature>
<dbReference type="InterPro" id="IPR027417">
    <property type="entry name" value="P-loop_NTPase"/>
</dbReference>
<dbReference type="InterPro" id="IPR014017">
    <property type="entry name" value="DNA_helicase_UvrD-like_C"/>
</dbReference>
<keyword evidence="6" id="KW-0238">DNA-binding</keyword>
<dbReference type="InterPro" id="IPR000212">
    <property type="entry name" value="DNA_helicase_UvrD/REP"/>
</dbReference>
<dbReference type="RefSeq" id="WP_275229999.1">
    <property type="nucleotide sequence ID" value="NZ_JARESE010000066.1"/>
</dbReference>
<keyword evidence="3 12" id="KW-0378">Hydrolase</keyword>
<evidence type="ECO:0000256" key="5">
    <source>
        <dbReference type="ARBA" id="ARBA00022840"/>
    </source>
</evidence>
<dbReference type="CDD" id="cd17932">
    <property type="entry name" value="DEXQc_UvrD"/>
    <property type="match status" value="1"/>
</dbReference>
<evidence type="ECO:0000256" key="9">
    <source>
        <dbReference type="ARBA" id="ARBA00034808"/>
    </source>
</evidence>
<dbReference type="InterPro" id="IPR013986">
    <property type="entry name" value="DExx_box_DNA_helicase_dom_sf"/>
</dbReference>
<keyword evidence="4 12" id="KW-0347">Helicase</keyword>
<evidence type="ECO:0000256" key="8">
    <source>
        <dbReference type="ARBA" id="ARBA00034617"/>
    </source>
</evidence>
<dbReference type="Gene3D" id="1.10.10.160">
    <property type="match status" value="1"/>
</dbReference>
<feature type="domain" description="UvrD-like helicase ATP-binding" evidence="13">
    <location>
        <begin position="190"/>
        <end position="497"/>
    </location>
</feature>
<organism evidence="15 16">
    <name type="scientific">Novosphingobium album</name>
    <name type="common">ex Liu et al. 2023</name>
    <dbReference type="NCBI Taxonomy" id="3031130"/>
    <lineage>
        <taxon>Bacteria</taxon>
        <taxon>Pseudomonadati</taxon>
        <taxon>Pseudomonadota</taxon>
        <taxon>Alphaproteobacteria</taxon>
        <taxon>Sphingomonadales</taxon>
        <taxon>Sphingomonadaceae</taxon>
        <taxon>Novosphingobium</taxon>
    </lineage>
</organism>
<accession>A0ABT5WVG9</accession>
<dbReference type="Proteomes" id="UP001216253">
    <property type="component" value="Unassembled WGS sequence"/>
</dbReference>
<keyword evidence="5 12" id="KW-0067">ATP-binding</keyword>
<evidence type="ECO:0000256" key="2">
    <source>
        <dbReference type="ARBA" id="ARBA00022741"/>
    </source>
</evidence>
<dbReference type="PROSITE" id="PS51198">
    <property type="entry name" value="UVRD_HELICASE_ATP_BIND"/>
    <property type="match status" value="1"/>
</dbReference>
<dbReference type="Pfam" id="PF13361">
    <property type="entry name" value="UvrD_C"/>
    <property type="match status" value="2"/>
</dbReference>
<dbReference type="PROSITE" id="PS51217">
    <property type="entry name" value="UVRD_HELICASE_CTER"/>
    <property type="match status" value="1"/>
</dbReference>
<gene>
    <name evidence="15" type="ORF">PYV00_19490</name>
</gene>
<dbReference type="EC" id="5.6.2.4" evidence="9"/>
<evidence type="ECO:0000259" key="13">
    <source>
        <dbReference type="PROSITE" id="PS51198"/>
    </source>
</evidence>
<dbReference type="Gene3D" id="3.40.50.300">
    <property type="entry name" value="P-loop containing nucleotide triphosphate hydrolases"/>
    <property type="match status" value="3"/>
</dbReference>
<name>A0ABT5WVG9_9SPHN</name>
<reference evidence="15 16" key="1">
    <citation type="submission" date="2023-03" db="EMBL/GenBank/DDBJ databases">
        <title>NovoSphingobium album sp. nov. isolated from polycyclic aromatic hydrocarbons- and heavy-metal polluted soil.</title>
        <authorList>
            <person name="Liu Z."/>
            <person name="Wang K."/>
        </authorList>
    </citation>
    <scope>NUCLEOTIDE SEQUENCE [LARGE SCALE GENOMIC DNA]</scope>
    <source>
        <strain evidence="15 16">H3SJ31-1</strain>
    </source>
</reference>
<dbReference type="InterPro" id="IPR014016">
    <property type="entry name" value="UvrD-like_ATP-bd"/>
</dbReference>
<comment type="catalytic activity">
    <reaction evidence="8">
        <text>Couples ATP hydrolysis with the unwinding of duplex DNA by translocating in the 3'-5' direction.</text>
        <dbReference type="EC" id="5.6.2.4"/>
    </reaction>
</comment>
<comment type="catalytic activity">
    <reaction evidence="11">
        <text>ATP + H2O = ADP + phosphate + H(+)</text>
        <dbReference type="Rhea" id="RHEA:13065"/>
        <dbReference type="ChEBI" id="CHEBI:15377"/>
        <dbReference type="ChEBI" id="CHEBI:15378"/>
        <dbReference type="ChEBI" id="CHEBI:30616"/>
        <dbReference type="ChEBI" id="CHEBI:43474"/>
        <dbReference type="ChEBI" id="CHEBI:456216"/>
        <dbReference type="EC" id="5.6.2.4"/>
    </reaction>
</comment>
<keyword evidence="2 12" id="KW-0547">Nucleotide-binding</keyword>
<dbReference type="EMBL" id="JARESE010000066">
    <property type="protein sequence ID" value="MDE8653878.1"/>
    <property type="molecule type" value="Genomic_DNA"/>
</dbReference>
<sequence length="1146" mass="124967">MDAVEVARRRAASIHAQALLEGADPWSPLEFVLREVEREGYAAEAVEPGSVQLEGALAMFMPEIGLILYGDSGTPFERALLVAHELGHAILGDALGNCEVEIDRPVEGAADGEGRVIAHGPRQRREIQMDLFARELVLPRPFVRRLHLDEAMSAAQITDRMGAEHSIVAQQLLDALLVPETPERKPRPRHKLTRSQQDASEHFGKAYLLEAGPGTGKTETLVHRVAWLLANKPVLPREILVLTYSNKAAAELSERIAGNDADALAALWIGTFHAFGRDLLHIFGDMVGRTRNPTFLDRVGAIDLLEHELPTLSLRQLGDRYDPTALLDDVLDAISRAQDEVCDAARYHELATAEYAKAQSAAEAEPEAGIAALHAAEAKLDIAAIYKRYEALKDKNALVDFGDYVMLAVRLLEDHEPAKVYARAFRHVLVDEYQDVNQASVRLLKAICPDGTGLWAVGDPRQSIYRFRGASSRNVARFGQDFPGAGGSELVLNHRSRREIVDLLSHFGQGMTRVQGEGDPPLRAYEKLGPFKGPCGIKPDLISFPDTSKEAPAIAQIIDQAVKAGDHYRDHCVLVSGNDRLAKIAAQLEAMGLPVLYFGSLFERPEIKDLLALLSLRADPWASGLLRTACMPEFPMTLDDVAKALRQLRGAENGPIDWIAAPEQVAAGLSSESGATLRALARMLSSVDAYAHPSTILAQLLLDHSRLAARMAGRTGASGAAAALAVWQFINFVRRQPNDTGNSIIRLLARVRRLLLLKEDRELRQLPAAAQAIDAVRLMTIHGAKGLEFPTVHLPGLNERTLPKPETLPRFLPPEGMVAYPRGTVEAELRASHLEEQDCLFYVALSRAEEKLHLYRAKTTTNNVDRPVSSFIARLGDQIATQELSPEKALPPLASDLPVPISLPQNWRVDAWTLDIYGKCPRRFLYTHLLRTGGGLHKTALRLAHDAVRVICSALAKSDTLPDIAEIHVQVAAACAIPELAEHGNAAGFQQLVLDLVLRYCATRNGAALQAIEVIETSVGTDTVLAQAHEVLTDSQGTILRLVQSGHHSDDNVDAIATRALVVYAAARAGTRVELLHLADSDVPQTLSLKKGEVKRFDTKLNTVLSKIRSGHFPAAPRPERCARCAAFLVCDALPPGALDCTLDAA</sequence>
<evidence type="ECO:0000256" key="4">
    <source>
        <dbReference type="ARBA" id="ARBA00022806"/>
    </source>
</evidence>
<evidence type="ECO:0000256" key="3">
    <source>
        <dbReference type="ARBA" id="ARBA00022801"/>
    </source>
</evidence>
<evidence type="ECO:0000256" key="12">
    <source>
        <dbReference type="PROSITE-ProRule" id="PRU00560"/>
    </source>
</evidence>
<evidence type="ECO:0000256" key="10">
    <source>
        <dbReference type="ARBA" id="ARBA00034923"/>
    </source>
</evidence>
<protein>
    <recommendedName>
        <fullName evidence="9">DNA 3'-5' helicase</fullName>
        <ecNumber evidence="9">5.6.2.4</ecNumber>
    </recommendedName>
    <alternativeName>
        <fullName evidence="10">DNA 3'-5' helicase II</fullName>
    </alternativeName>
</protein>
<evidence type="ECO:0000256" key="1">
    <source>
        <dbReference type="ARBA" id="ARBA00009922"/>
    </source>
</evidence>
<evidence type="ECO:0000256" key="7">
    <source>
        <dbReference type="ARBA" id="ARBA00023235"/>
    </source>
</evidence>
<comment type="similarity">
    <text evidence="1">Belongs to the helicase family. UvrD subfamily.</text>
</comment>
<proteinExistence type="inferred from homology"/>
<feature type="domain" description="UvrD-like helicase C-terminal" evidence="14">
    <location>
        <begin position="508"/>
        <end position="786"/>
    </location>
</feature>
<dbReference type="PANTHER" id="PTHR11070">
    <property type="entry name" value="UVRD / RECB / PCRA DNA HELICASE FAMILY MEMBER"/>
    <property type="match status" value="1"/>
</dbReference>
<keyword evidence="7" id="KW-0413">Isomerase</keyword>
<dbReference type="PANTHER" id="PTHR11070:SF2">
    <property type="entry name" value="ATP-DEPENDENT DNA HELICASE SRS2"/>
    <property type="match status" value="1"/>
</dbReference>
<evidence type="ECO:0000256" key="11">
    <source>
        <dbReference type="ARBA" id="ARBA00048988"/>
    </source>
</evidence>
<dbReference type="Gene3D" id="1.10.486.10">
    <property type="entry name" value="PCRA, domain 4"/>
    <property type="match status" value="1"/>
</dbReference>